<reference evidence="2" key="1">
    <citation type="journal article" date="2017" name="Nature">
        <title>The sunflower genome provides insights into oil metabolism, flowering and Asterid evolution.</title>
        <authorList>
            <person name="Badouin H."/>
            <person name="Gouzy J."/>
            <person name="Grassa C.J."/>
            <person name="Murat F."/>
            <person name="Staton S.E."/>
            <person name="Cottret L."/>
            <person name="Lelandais-Briere C."/>
            <person name="Owens G.L."/>
            <person name="Carrere S."/>
            <person name="Mayjonade B."/>
            <person name="Legrand L."/>
            <person name="Gill N."/>
            <person name="Kane N.C."/>
            <person name="Bowers J.E."/>
            <person name="Hubner S."/>
            <person name="Bellec A."/>
            <person name="Berard A."/>
            <person name="Berges H."/>
            <person name="Blanchet N."/>
            <person name="Boniface M.C."/>
            <person name="Brunel D."/>
            <person name="Catrice O."/>
            <person name="Chaidir N."/>
            <person name="Claudel C."/>
            <person name="Donnadieu C."/>
            <person name="Faraut T."/>
            <person name="Fievet G."/>
            <person name="Helmstetter N."/>
            <person name="King M."/>
            <person name="Knapp S.J."/>
            <person name="Lai Z."/>
            <person name="Le Paslier M.C."/>
            <person name="Lippi Y."/>
            <person name="Lorenzon L."/>
            <person name="Mandel J.R."/>
            <person name="Marage G."/>
            <person name="Marchand G."/>
            <person name="Marquand E."/>
            <person name="Bret-Mestries E."/>
            <person name="Morien E."/>
            <person name="Nambeesan S."/>
            <person name="Nguyen T."/>
            <person name="Pegot-Espagnet P."/>
            <person name="Pouilly N."/>
            <person name="Raftis F."/>
            <person name="Sallet E."/>
            <person name="Schiex T."/>
            <person name="Thomas J."/>
            <person name="Vandecasteele C."/>
            <person name="Vares D."/>
            <person name="Vear F."/>
            <person name="Vautrin S."/>
            <person name="Crespi M."/>
            <person name="Mangin B."/>
            <person name="Burke J.M."/>
            <person name="Salse J."/>
            <person name="Munos S."/>
            <person name="Vincourt P."/>
            <person name="Rieseberg L.H."/>
            <person name="Langlade N.B."/>
        </authorList>
    </citation>
    <scope>NUCLEOTIDE SEQUENCE</scope>
    <source>
        <tissue evidence="2">Leaves</tissue>
    </source>
</reference>
<dbReference type="EMBL" id="MNCJ02000322">
    <property type="protein sequence ID" value="KAF5797410.1"/>
    <property type="molecule type" value="Genomic_DNA"/>
</dbReference>
<gene>
    <name evidence="2" type="ORF">HanXRQr2_Chr07g0280291</name>
</gene>
<dbReference type="InterPro" id="IPR032675">
    <property type="entry name" value="LRR_dom_sf"/>
</dbReference>
<keyword evidence="3" id="KW-1185">Reference proteome</keyword>
<name>A0A9K3IJ28_HELAN</name>
<dbReference type="SUPFAM" id="SSF52047">
    <property type="entry name" value="RNI-like"/>
    <property type="match status" value="1"/>
</dbReference>
<sequence length="207" mass="24092">MTKRCKFFYAICQVLLKHQGPIHEFTLSMRANGSCVEIDHILLNLARRNTVKKLKLDLNGEYKLPVSLFSLHRLTDLQLKDCYLACDPSFNGFGSLTVLYPEGLIIDENRLLRLLSSCPLLKRLTLNYDDNFYTSVTNLFKCLPVLEYLSVWSFIASFPLPNELPTMLVHLKYLRMEYACSGHEEWLDFFVFFYQKLPKLGETYLGK</sequence>
<evidence type="ECO:0000313" key="2">
    <source>
        <dbReference type="EMBL" id="KAF5797410.1"/>
    </source>
</evidence>
<dbReference type="PANTHER" id="PTHR31639:SF315">
    <property type="entry name" value="LEUCINE-RICH REPEAT DOMAIN SUPERFAMILY, F-BOX-LIKE DOMAIN SUPERFAMILY"/>
    <property type="match status" value="1"/>
</dbReference>
<evidence type="ECO:0000259" key="1">
    <source>
        <dbReference type="Pfam" id="PF23622"/>
    </source>
</evidence>
<accession>A0A9K3IJ28</accession>
<protein>
    <submittedName>
        <fullName evidence="2">Leucine-rich repeat domain superfamily</fullName>
    </submittedName>
</protein>
<dbReference type="InterPro" id="IPR055357">
    <property type="entry name" value="LRR_At1g61320_AtMIF1"/>
</dbReference>
<dbReference type="AlphaFoldDB" id="A0A9K3IJ28"/>
<dbReference type="Pfam" id="PF23622">
    <property type="entry name" value="LRR_At1g61320_AtMIF1"/>
    <property type="match status" value="1"/>
</dbReference>
<comment type="caution">
    <text evidence="2">The sequence shown here is derived from an EMBL/GenBank/DDBJ whole genome shotgun (WGS) entry which is preliminary data.</text>
</comment>
<dbReference type="Gene3D" id="3.80.10.10">
    <property type="entry name" value="Ribonuclease Inhibitor"/>
    <property type="match status" value="1"/>
</dbReference>
<dbReference type="PANTHER" id="PTHR31639">
    <property type="entry name" value="F-BOX PROTEIN-LIKE"/>
    <property type="match status" value="1"/>
</dbReference>
<reference evidence="2" key="2">
    <citation type="submission" date="2020-06" db="EMBL/GenBank/DDBJ databases">
        <title>Helianthus annuus Genome sequencing and assembly Release 2.</title>
        <authorList>
            <person name="Gouzy J."/>
            <person name="Langlade N."/>
            <person name="Munos S."/>
        </authorList>
    </citation>
    <scope>NUCLEOTIDE SEQUENCE</scope>
    <source>
        <tissue evidence="2">Leaves</tissue>
    </source>
</reference>
<dbReference type="Gramene" id="mRNA:HanXRQr2_Chr07g0280291">
    <property type="protein sequence ID" value="mRNA:HanXRQr2_Chr07g0280291"/>
    <property type="gene ID" value="HanXRQr2_Chr07g0280291"/>
</dbReference>
<proteinExistence type="predicted"/>
<organism evidence="2 3">
    <name type="scientific">Helianthus annuus</name>
    <name type="common">Common sunflower</name>
    <dbReference type="NCBI Taxonomy" id="4232"/>
    <lineage>
        <taxon>Eukaryota</taxon>
        <taxon>Viridiplantae</taxon>
        <taxon>Streptophyta</taxon>
        <taxon>Embryophyta</taxon>
        <taxon>Tracheophyta</taxon>
        <taxon>Spermatophyta</taxon>
        <taxon>Magnoliopsida</taxon>
        <taxon>eudicotyledons</taxon>
        <taxon>Gunneridae</taxon>
        <taxon>Pentapetalae</taxon>
        <taxon>asterids</taxon>
        <taxon>campanulids</taxon>
        <taxon>Asterales</taxon>
        <taxon>Asteraceae</taxon>
        <taxon>Asteroideae</taxon>
        <taxon>Heliantheae alliance</taxon>
        <taxon>Heliantheae</taxon>
        <taxon>Helianthus</taxon>
    </lineage>
</organism>
<evidence type="ECO:0000313" key="3">
    <source>
        <dbReference type="Proteomes" id="UP000215914"/>
    </source>
</evidence>
<dbReference type="Proteomes" id="UP000215914">
    <property type="component" value="Unassembled WGS sequence"/>
</dbReference>
<feature type="domain" description="At1g61320/AtMIF1 LRR" evidence="1">
    <location>
        <begin position="17"/>
        <end position="128"/>
    </location>
</feature>